<keyword evidence="12" id="KW-1185">Reference proteome</keyword>
<keyword evidence="5 9" id="KW-0812">Transmembrane</keyword>
<evidence type="ECO:0000256" key="5">
    <source>
        <dbReference type="ARBA" id="ARBA00022692"/>
    </source>
</evidence>
<dbReference type="InterPro" id="IPR047984">
    <property type="entry name" value="XylE-like"/>
</dbReference>
<comment type="subcellular location">
    <subcellularLocation>
        <location evidence="1">Cell membrane</location>
        <topology evidence="1">Multi-pass membrane protein</topology>
    </subcellularLocation>
</comment>
<evidence type="ECO:0000256" key="2">
    <source>
        <dbReference type="ARBA" id="ARBA00010992"/>
    </source>
</evidence>
<dbReference type="SUPFAM" id="SSF103473">
    <property type="entry name" value="MFS general substrate transporter"/>
    <property type="match status" value="1"/>
</dbReference>
<dbReference type="STRING" id="1236971.JCM9152_774"/>
<evidence type="ECO:0000259" key="10">
    <source>
        <dbReference type="PROSITE" id="PS50850"/>
    </source>
</evidence>
<dbReference type="Pfam" id="PF00083">
    <property type="entry name" value="Sugar_tr"/>
    <property type="match status" value="1"/>
</dbReference>
<dbReference type="RefSeq" id="WP_052015538.1">
    <property type="nucleotide sequence ID" value="NZ_BAUU01000004.1"/>
</dbReference>
<dbReference type="OrthoDB" id="9783823at2"/>
<dbReference type="InterPro" id="IPR005829">
    <property type="entry name" value="Sugar_transporter_CS"/>
</dbReference>
<dbReference type="PROSITE" id="PS00216">
    <property type="entry name" value="SUGAR_TRANSPORT_1"/>
    <property type="match status" value="2"/>
</dbReference>
<sequence>MLQKQSSWYVILIAVAAGVAGLMYGFDTAVISGAIGFLAERYELTPAMQGWVISCVMVGGVLGVALSGFLSDRYGRRNIMFLSAVLFIISAIGSAFATGVSMLIVARIIGGFGIGFASALSVTYISECAPPKIRGRLGSLYQLFTIFGICATFYINYAVANSGTYAWGLEEGWRWMLGYGVLPGLIFFVLLFFIPESPRYLIQKGREKEAFQTLTRINGEEVAKQEAKEIKVSIETEKNTSVKQLLKPGLRMAMGVGIFLALFNQVIGMNAVTYYGPDIFRSVGFENNTEFLATSIIGSVQVLFTIVALLLIDKLGRKKLMAVGSILMALFMVLIGSVFYFEPASSGPLLIIFIAGFTAAFCVSMGPIPWIMIPEIFPNHLRAKAVGIATMFLWGANWAIGQFTPILINNMGGAFTFWMFAVINAICFTFVMTIVPETKNKTLEEIGQIWLKKKNAAEPEKNVFTENSVQEVVNK</sequence>
<evidence type="ECO:0000256" key="6">
    <source>
        <dbReference type="ARBA" id="ARBA00022989"/>
    </source>
</evidence>
<dbReference type="PRINTS" id="PR00171">
    <property type="entry name" value="SUGRTRNSPORT"/>
</dbReference>
<evidence type="ECO:0000256" key="8">
    <source>
        <dbReference type="RuleBase" id="RU003346"/>
    </source>
</evidence>
<keyword evidence="4" id="KW-1003">Cell membrane</keyword>
<dbReference type="GO" id="GO:0005886">
    <property type="term" value="C:plasma membrane"/>
    <property type="evidence" value="ECO:0007669"/>
    <property type="project" value="UniProtKB-SubCell"/>
</dbReference>
<protein>
    <submittedName>
        <fullName evidence="11">Arabinose-proton symporter</fullName>
    </submittedName>
</protein>
<dbReference type="InterPro" id="IPR003663">
    <property type="entry name" value="Sugar/inositol_transpt"/>
</dbReference>
<keyword evidence="6 9" id="KW-1133">Transmembrane helix</keyword>
<feature type="transmembrane region" description="Helical" evidence="9">
    <location>
        <begin position="175"/>
        <end position="194"/>
    </location>
</feature>
<feature type="transmembrane region" description="Helical" evidence="9">
    <location>
        <begin position="347"/>
        <end position="373"/>
    </location>
</feature>
<proteinExistence type="inferred from homology"/>
<evidence type="ECO:0000256" key="9">
    <source>
        <dbReference type="SAM" id="Phobius"/>
    </source>
</evidence>
<dbReference type="FunFam" id="1.20.1250.20:FF:000134">
    <property type="entry name" value="MFS sugar transporter protein"/>
    <property type="match status" value="1"/>
</dbReference>
<organism evidence="11 12">
    <name type="scientific">Halalkalibacter hemicellulosilyticusJCM 9152</name>
    <dbReference type="NCBI Taxonomy" id="1236971"/>
    <lineage>
        <taxon>Bacteria</taxon>
        <taxon>Bacillati</taxon>
        <taxon>Bacillota</taxon>
        <taxon>Bacilli</taxon>
        <taxon>Bacillales</taxon>
        <taxon>Bacillaceae</taxon>
        <taxon>Halalkalibacter</taxon>
    </lineage>
</organism>
<feature type="domain" description="Major facilitator superfamily (MFS) profile" evidence="10">
    <location>
        <begin position="13"/>
        <end position="439"/>
    </location>
</feature>
<feature type="transmembrane region" description="Helical" evidence="9">
    <location>
        <begin position="291"/>
        <end position="313"/>
    </location>
</feature>
<evidence type="ECO:0000256" key="7">
    <source>
        <dbReference type="ARBA" id="ARBA00023136"/>
    </source>
</evidence>
<evidence type="ECO:0000313" key="12">
    <source>
        <dbReference type="Proteomes" id="UP000018895"/>
    </source>
</evidence>
<dbReference type="GO" id="GO:0022857">
    <property type="term" value="F:transmembrane transporter activity"/>
    <property type="evidence" value="ECO:0007669"/>
    <property type="project" value="InterPro"/>
</dbReference>
<dbReference type="InterPro" id="IPR036259">
    <property type="entry name" value="MFS_trans_sf"/>
</dbReference>
<feature type="transmembrane region" description="Helical" evidence="9">
    <location>
        <begin position="137"/>
        <end position="155"/>
    </location>
</feature>
<evidence type="ECO:0000256" key="3">
    <source>
        <dbReference type="ARBA" id="ARBA00022448"/>
    </source>
</evidence>
<dbReference type="Gene3D" id="1.20.1250.20">
    <property type="entry name" value="MFS general substrate transporter like domains"/>
    <property type="match status" value="2"/>
</dbReference>
<feature type="transmembrane region" description="Helical" evidence="9">
    <location>
        <begin position="51"/>
        <end position="70"/>
    </location>
</feature>
<dbReference type="AlphaFoldDB" id="W4QBV9"/>
<keyword evidence="7 9" id="KW-0472">Membrane</keyword>
<feature type="transmembrane region" description="Helical" evidence="9">
    <location>
        <begin position="252"/>
        <end position="271"/>
    </location>
</feature>
<dbReference type="PANTHER" id="PTHR48020">
    <property type="entry name" value="PROTON MYO-INOSITOL COTRANSPORTER"/>
    <property type="match status" value="1"/>
</dbReference>
<evidence type="ECO:0000256" key="4">
    <source>
        <dbReference type="ARBA" id="ARBA00022475"/>
    </source>
</evidence>
<evidence type="ECO:0000256" key="1">
    <source>
        <dbReference type="ARBA" id="ARBA00004651"/>
    </source>
</evidence>
<feature type="transmembrane region" description="Helical" evidence="9">
    <location>
        <begin position="104"/>
        <end position="125"/>
    </location>
</feature>
<feature type="transmembrane region" description="Helical" evidence="9">
    <location>
        <begin position="7"/>
        <end position="39"/>
    </location>
</feature>
<dbReference type="CDD" id="cd17359">
    <property type="entry name" value="MFS_XylE_like"/>
    <property type="match status" value="1"/>
</dbReference>
<feature type="transmembrane region" description="Helical" evidence="9">
    <location>
        <begin position="414"/>
        <end position="435"/>
    </location>
</feature>
<dbReference type="PROSITE" id="PS00217">
    <property type="entry name" value="SUGAR_TRANSPORT_2"/>
    <property type="match status" value="1"/>
</dbReference>
<feature type="transmembrane region" description="Helical" evidence="9">
    <location>
        <begin position="385"/>
        <end position="408"/>
    </location>
</feature>
<dbReference type="Proteomes" id="UP000018895">
    <property type="component" value="Unassembled WGS sequence"/>
</dbReference>
<dbReference type="PROSITE" id="PS50850">
    <property type="entry name" value="MFS"/>
    <property type="match status" value="1"/>
</dbReference>
<dbReference type="PANTHER" id="PTHR48020:SF12">
    <property type="entry name" value="PROTON MYO-INOSITOL COTRANSPORTER"/>
    <property type="match status" value="1"/>
</dbReference>
<reference evidence="11" key="1">
    <citation type="journal article" date="2014" name="Genome Announc.">
        <title>Draft Genome Sequences of Three Alkaliphilic Bacillus Strains, Bacillus wakoensis JCM 9140T, Bacillus akibai JCM 9157T, and Bacillus hemicellulosilyticus JCM 9152T.</title>
        <authorList>
            <person name="Yuki M."/>
            <person name="Oshima K."/>
            <person name="Suda W."/>
            <person name="Oshida Y."/>
            <person name="Kitamura K."/>
            <person name="Iida T."/>
            <person name="Hattori M."/>
            <person name="Ohkuma M."/>
        </authorList>
    </citation>
    <scope>NUCLEOTIDE SEQUENCE [LARGE SCALE GENOMIC DNA]</scope>
    <source>
        <strain evidence="11">JCM 9152</strain>
    </source>
</reference>
<evidence type="ECO:0000313" key="11">
    <source>
        <dbReference type="EMBL" id="GAE29417.1"/>
    </source>
</evidence>
<accession>W4QBV9</accession>
<gene>
    <name evidence="11" type="ORF">JCM9152_774</name>
</gene>
<feature type="transmembrane region" description="Helical" evidence="9">
    <location>
        <begin position="79"/>
        <end position="98"/>
    </location>
</feature>
<name>W4QBV9_9BACI</name>
<dbReference type="NCBIfam" id="TIGR00879">
    <property type="entry name" value="SP"/>
    <property type="match status" value="1"/>
</dbReference>
<dbReference type="InterPro" id="IPR005828">
    <property type="entry name" value="MFS_sugar_transport-like"/>
</dbReference>
<feature type="transmembrane region" description="Helical" evidence="9">
    <location>
        <begin position="320"/>
        <end position="341"/>
    </location>
</feature>
<dbReference type="EMBL" id="BAUU01000004">
    <property type="protein sequence ID" value="GAE29417.1"/>
    <property type="molecule type" value="Genomic_DNA"/>
</dbReference>
<keyword evidence="3 8" id="KW-0813">Transport</keyword>
<comment type="caution">
    <text evidence="11">The sequence shown here is derived from an EMBL/GenBank/DDBJ whole genome shotgun (WGS) entry which is preliminary data.</text>
</comment>
<dbReference type="InterPro" id="IPR050814">
    <property type="entry name" value="Myo-inositol_Transporter"/>
</dbReference>
<comment type="similarity">
    <text evidence="2 8">Belongs to the major facilitator superfamily. Sugar transporter (TC 2.A.1.1) family.</text>
</comment>
<dbReference type="InterPro" id="IPR020846">
    <property type="entry name" value="MFS_dom"/>
</dbReference>